<dbReference type="InterPro" id="IPR011006">
    <property type="entry name" value="CheY-like_superfamily"/>
</dbReference>
<protein>
    <submittedName>
        <fullName evidence="8">DNA-binding response regulator</fullName>
    </submittedName>
    <submittedName>
        <fullName evidence="9">Two-component response regulator, YesN/AraC family, consists of REC and AraC-type DNA-binding domains</fullName>
    </submittedName>
</protein>
<organism evidence="9 10">
    <name type="scientific">Domibacillus enclensis</name>
    <dbReference type="NCBI Taxonomy" id="1017273"/>
    <lineage>
        <taxon>Bacteria</taxon>
        <taxon>Bacillati</taxon>
        <taxon>Bacillota</taxon>
        <taxon>Bacilli</taxon>
        <taxon>Bacillales</taxon>
        <taxon>Bacillaceae</taxon>
        <taxon>Domibacillus</taxon>
    </lineage>
</organism>
<sequence>MYRIAIVDDDIVVLSFLEKMIDWEEHGFSLTHVFRDSLKAAEQLLEDQVDLVITDIGMPRMNGIELIRYLRESGRPVQSVILSCHDEFHFAQQALKLGTLDYMLKETMEIDSVEELLNRVKERLDEEQLRSASSLQEEAIAYFQQEQEQDRWFAFVFTDEKASWAQVPVLQEEMPKKSRLYVYEEAYFLEIAKNQSVDFINSWARPHTVLYSDSRAKLLGHMEQRFYLAKGACAAVVDVPFQETDWFSSYDHGYQKAEHALFQESEEALCEWTENTFCRLIDKQPHPDIARSWAVKLLVDLEMKVRSLYGTNGETARVDPDVKQAPTVLALKEALLAALEELRCCVKSRLDAPLHSEITKAQKYVRLHIDQKIGLQEVADHLHLNASYFSRLYKQQTGETFIAYVTKEKMNRAKELLDQTERTVEEIADLLGYEHKSYFVKTFKKQYGIPPKEYRSRLIVD</sequence>
<dbReference type="RefSeq" id="WP_052698481.1">
    <property type="nucleotide sequence ID" value="NZ_FTLX01000004.1"/>
</dbReference>
<dbReference type="STRING" id="1017273.SAMN05443094_104368"/>
<dbReference type="InterPro" id="IPR020449">
    <property type="entry name" value="Tscrpt_reg_AraC-type_HTH"/>
</dbReference>
<dbReference type="InterPro" id="IPR009057">
    <property type="entry name" value="Homeodomain-like_sf"/>
</dbReference>
<feature type="coiled-coil region" evidence="5">
    <location>
        <begin position="103"/>
        <end position="130"/>
    </location>
</feature>
<dbReference type="Gene3D" id="3.40.50.2300">
    <property type="match status" value="1"/>
</dbReference>
<evidence type="ECO:0000259" key="6">
    <source>
        <dbReference type="PROSITE" id="PS01124"/>
    </source>
</evidence>
<keyword evidence="2 9" id="KW-0238">DNA-binding</keyword>
<keyword evidence="11" id="KW-1185">Reference proteome</keyword>
<evidence type="ECO:0000256" key="1">
    <source>
        <dbReference type="ARBA" id="ARBA00023015"/>
    </source>
</evidence>
<keyword evidence="3" id="KW-0804">Transcription</keyword>
<dbReference type="SUPFAM" id="SSF52172">
    <property type="entry name" value="CheY-like"/>
    <property type="match status" value="1"/>
</dbReference>
<evidence type="ECO:0000313" key="10">
    <source>
        <dbReference type="Proteomes" id="UP000186385"/>
    </source>
</evidence>
<dbReference type="InterPro" id="IPR018060">
    <property type="entry name" value="HTH_AraC"/>
</dbReference>
<dbReference type="InterPro" id="IPR018062">
    <property type="entry name" value="HTH_AraC-typ_CS"/>
</dbReference>
<dbReference type="PROSITE" id="PS50110">
    <property type="entry name" value="RESPONSE_REGULATORY"/>
    <property type="match status" value="1"/>
</dbReference>
<dbReference type="SMART" id="SM00448">
    <property type="entry name" value="REC"/>
    <property type="match status" value="1"/>
</dbReference>
<dbReference type="Pfam" id="PF12833">
    <property type="entry name" value="HTH_18"/>
    <property type="match status" value="1"/>
</dbReference>
<dbReference type="OrthoDB" id="342399at2"/>
<reference evidence="8" key="3">
    <citation type="submission" date="2017-03" db="EMBL/GenBank/DDBJ databases">
        <authorList>
            <person name="Dastager S.G."/>
            <person name="Neurgaonkar P.S."/>
            <person name="Dharne M.S."/>
        </authorList>
    </citation>
    <scope>NUCLEOTIDE SEQUENCE</scope>
    <source>
        <strain evidence="8">DSM 25145</strain>
    </source>
</reference>
<evidence type="ECO:0000313" key="8">
    <source>
        <dbReference type="EMBL" id="OXS78113.1"/>
    </source>
</evidence>
<evidence type="ECO:0000313" key="9">
    <source>
        <dbReference type="EMBL" id="SIQ97321.1"/>
    </source>
</evidence>
<evidence type="ECO:0000256" key="2">
    <source>
        <dbReference type="ARBA" id="ARBA00023125"/>
    </source>
</evidence>
<dbReference type="SMART" id="SM00342">
    <property type="entry name" value="HTH_ARAC"/>
    <property type="match status" value="1"/>
</dbReference>
<evidence type="ECO:0000256" key="4">
    <source>
        <dbReference type="PROSITE-ProRule" id="PRU00169"/>
    </source>
</evidence>
<feature type="domain" description="HTH araC/xylS-type" evidence="6">
    <location>
        <begin position="359"/>
        <end position="457"/>
    </location>
</feature>
<reference evidence="9 10" key="1">
    <citation type="submission" date="2017-01" db="EMBL/GenBank/DDBJ databases">
        <authorList>
            <person name="Mah S.A."/>
            <person name="Swanson W.J."/>
            <person name="Moy G.W."/>
            <person name="Vacquier V.D."/>
        </authorList>
    </citation>
    <scope>NUCLEOTIDE SEQUENCE [LARGE SCALE GENOMIC DNA]</scope>
    <source>
        <strain evidence="9 10">NIO-1016</strain>
    </source>
</reference>
<dbReference type="SUPFAM" id="SSF46689">
    <property type="entry name" value="Homeodomain-like"/>
    <property type="match status" value="2"/>
</dbReference>
<evidence type="ECO:0000256" key="5">
    <source>
        <dbReference type="SAM" id="Coils"/>
    </source>
</evidence>
<dbReference type="PANTHER" id="PTHR43280:SF10">
    <property type="entry name" value="REGULATORY PROTEIN POCR"/>
    <property type="match status" value="1"/>
</dbReference>
<dbReference type="CDD" id="cd17536">
    <property type="entry name" value="REC_YesN-like"/>
    <property type="match status" value="1"/>
</dbReference>
<dbReference type="GO" id="GO:0000160">
    <property type="term" value="P:phosphorelay signal transduction system"/>
    <property type="evidence" value="ECO:0007669"/>
    <property type="project" value="InterPro"/>
</dbReference>
<feature type="domain" description="Response regulatory" evidence="7">
    <location>
        <begin position="3"/>
        <end position="120"/>
    </location>
</feature>
<dbReference type="EMBL" id="MWSK01000004">
    <property type="protein sequence ID" value="OXS78113.1"/>
    <property type="molecule type" value="Genomic_DNA"/>
</dbReference>
<dbReference type="EMBL" id="FTLX01000004">
    <property type="protein sequence ID" value="SIQ97321.1"/>
    <property type="molecule type" value="Genomic_DNA"/>
</dbReference>
<dbReference type="PANTHER" id="PTHR43280">
    <property type="entry name" value="ARAC-FAMILY TRANSCRIPTIONAL REGULATOR"/>
    <property type="match status" value="1"/>
</dbReference>
<proteinExistence type="predicted"/>
<name>A0A1N6X4Z6_9BACI</name>
<evidence type="ECO:0000259" key="7">
    <source>
        <dbReference type="PROSITE" id="PS50110"/>
    </source>
</evidence>
<accession>A0A1N6X4Z6</accession>
<dbReference type="Proteomes" id="UP000186385">
    <property type="component" value="Unassembled WGS sequence"/>
</dbReference>
<evidence type="ECO:0000313" key="11">
    <source>
        <dbReference type="Proteomes" id="UP000215545"/>
    </source>
</evidence>
<gene>
    <name evidence="8" type="ORF">B1B05_10990</name>
    <name evidence="9" type="ORF">SAMN05443094_104368</name>
</gene>
<dbReference type="Gene3D" id="1.10.10.60">
    <property type="entry name" value="Homeodomain-like"/>
    <property type="match status" value="2"/>
</dbReference>
<dbReference type="Pfam" id="PF00072">
    <property type="entry name" value="Response_reg"/>
    <property type="match status" value="1"/>
</dbReference>
<evidence type="ECO:0000256" key="3">
    <source>
        <dbReference type="ARBA" id="ARBA00023163"/>
    </source>
</evidence>
<keyword evidence="4" id="KW-0597">Phosphoprotein</keyword>
<keyword evidence="5" id="KW-0175">Coiled coil</keyword>
<dbReference type="GO" id="GO:0043565">
    <property type="term" value="F:sequence-specific DNA binding"/>
    <property type="evidence" value="ECO:0007669"/>
    <property type="project" value="InterPro"/>
</dbReference>
<keyword evidence="1" id="KW-0805">Transcription regulation</keyword>
<reference evidence="11" key="2">
    <citation type="submission" date="2017-03" db="EMBL/GenBank/DDBJ databases">
        <title>Bacillus sp. V-88(T) DSM27956, whole genome shotgun sequencing project.</title>
        <authorList>
            <person name="Dastager S.G."/>
            <person name="Neurgaonkar P.S."/>
            <person name="Dharne M.S."/>
        </authorList>
    </citation>
    <scope>NUCLEOTIDE SEQUENCE [LARGE SCALE GENOMIC DNA]</scope>
    <source>
        <strain evidence="11">DSM 25145</strain>
    </source>
</reference>
<dbReference type="GO" id="GO:0003700">
    <property type="term" value="F:DNA-binding transcription factor activity"/>
    <property type="evidence" value="ECO:0007669"/>
    <property type="project" value="InterPro"/>
</dbReference>
<dbReference type="PROSITE" id="PS00041">
    <property type="entry name" value="HTH_ARAC_FAMILY_1"/>
    <property type="match status" value="1"/>
</dbReference>
<dbReference type="PROSITE" id="PS01124">
    <property type="entry name" value="HTH_ARAC_FAMILY_2"/>
    <property type="match status" value="1"/>
</dbReference>
<dbReference type="PRINTS" id="PR00032">
    <property type="entry name" value="HTHARAC"/>
</dbReference>
<feature type="modified residue" description="4-aspartylphosphate" evidence="4">
    <location>
        <position position="55"/>
    </location>
</feature>
<dbReference type="AlphaFoldDB" id="A0A1N6X4Z6"/>
<dbReference type="InterPro" id="IPR001789">
    <property type="entry name" value="Sig_transdc_resp-reg_receiver"/>
</dbReference>
<dbReference type="Proteomes" id="UP000215545">
    <property type="component" value="Unassembled WGS sequence"/>
</dbReference>